<name>A0ABM6F3Q6_9BURK</name>
<dbReference type="Proteomes" id="UP000177515">
    <property type="component" value="Chromosome 1"/>
</dbReference>
<dbReference type="EMBL" id="CP017754">
    <property type="protein sequence ID" value="AOZ05972.1"/>
    <property type="molecule type" value="Genomic_DNA"/>
</dbReference>
<sequence>MPLKKAIESPATGADANFHIITSYSVDLDSGYSAAAVSSYHSQAAQAAGKQPMHTWHITLSGVPPQDKPALAWLEAELAHAEIPPADDPSLSLSPERWAFAGAERI</sequence>
<keyword evidence="2" id="KW-1185">Reference proteome</keyword>
<protein>
    <submittedName>
        <fullName evidence="1">Uncharacterized protein</fullName>
    </submittedName>
</protein>
<reference evidence="1 2" key="1">
    <citation type="submission" date="2016-10" db="EMBL/GenBank/DDBJ databases">
        <title>Complete genome sequences of three Cupriavidus strains isolated from various Malaysian environments.</title>
        <authorList>
            <person name="Abdullah A.A.-A."/>
            <person name="Shafie N.A.H."/>
            <person name="Lau N.S."/>
        </authorList>
    </citation>
    <scope>NUCLEOTIDE SEQUENCE [LARGE SCALE GENOMIC DNA]</scope>
    <source>
        <strain evidence="1 2">USMAA1020</strain>
    </source>
</reference>
<organism evidence="1 2">
    <name type="scientific">Cupriavidus malaysiensis</name>
    <dbReference type="NCBI Taxonomy" id="367825"/>
    <lineage>
        <taxon>Bacteria</taxon>
        <taxon>Pseudomonadati</taxon>
        <taxon>Pseudomonadota</taxon>
        <taxon>Betaproteobacteria</taxon>
        <taxon>Burkholderiales</taxon>
        <taxon>Burkholderiaceae</taxon>
        <taxon>Cupriavidus</taxon>
    </lineage>
</organism>
<evidence type="ECO:0000313" key="1">
    <source>
        <dbReference type="EMBL" id="AOZ05972.1"/>
    </source>
</evidence>
<gene>
    <name evidence="1" type="ORF">BKK80_09120</name>
</gene>
<evidence type="ECO:0000313" key="2">
    <source>
        <dbReference type="Proteomes" id="UP000177515"/>
    </source>
</evidence>
<accession>A0ABM6F3Q6</accession>
<dbReference type="RefSeq" id="WP_071069158.1">
    <property type="nucleotide sequence ID" value="NZ_CP017754.1"/>
</dbReference>
<proteinExistence type="predicted"/>